<evidence type="ECO:0000313" key="3">
    <source>
        <dbReference type="Proteomes" id="UP000240493"/>
    </source>
</evidence>
<evidence type="ECO:0000256" key="1">
    <source>
        <dbReference type="SAM" id="MobiDB-lite"/>
    </source>
</evidence>
<feature type="region of interest" description="Disordered" evidence="1">
    <location>
        <begin position="29"/>
        <end position="64"/>
    </location>
</feature>
<reference evidence="2 3" key="1">
    <citation type="submission" date="2016-07" db="EMBL/GenBank/DDBJ databases">
        <title>Multiple horizontal gene transfer events from other fungi enriched the ability of initially mycotrophic Trichoderma (Ascomycota) to feed on dead plant biomass.</title>
        <authorList>
            <consortium name="DOE Joint Genome Institute"/>
            <person name="Aerts A."/>
            <person name="Atanasova L."/>
            <person name="Chenthamara K."/>
            <person name="Zhang J."/>
            <person name="Grujic M."/>
            <person name="Henrissat B."/>
            <person name="Kuo A."/>
            <person name="Salamov A."/>
            <person name="Lipzen A."/>
            <person name="Labutti K."/>
            <person name="Barry K."/>
            <person name="Miao Y."/>
            <person name="Rahimi M.J."/>
            <person name="Shen Q."/>
            <person name="Grigoriev I.V."/>
            <person name="Kubicek C.P."/>
            <person name="Druzhinina I.S."/>
        </authorList>
    </citation>
    <scope>NUCLEOTIDE SEQUENCE [LARGE SCALE GENOMIC DNA]</scope>
    <source>
        <strain evidence="2 3">CBS 433.97</strain>
    </source>
</reference>
<name>A0A2T3Z2B8_TRIA4</name>
<sequence>MGETASLPAFRGLRGLGGGPMTCCQHATLSADSTNDGTGERLRPRPDGIGCESETSGTTDKSDEMPTWLPAYCTSARSGLAASQDYLGPQSAEIGAGYHAISNCPPYRYYSLCDRRGSRDTRIY</sequence>
<dbReference type="Proteomes" id="UP000240493">
    <property type="component" value="Unassembled WGS sequence"/>
</dbReference>
<keyword evidence="3" id="KW-1185">Reference proteome</keyword>
<proteinExistence type="predicted"/>
<protein>
    <submittedName>
        <fullName evidence="2">Uncharacterized protein</fullName>
    </submittedName>
</protein>
<organism evidence="2 3">
    <name type="scientific">Trichoderma asperellum (strain ATCC 204424 / CBS 433.97 / NBRC 101777)</name>
    <dbReference type="NCBI Taxonomy" id="1042311"/>
    <lineage>
        <taxon>Eukaryota</taxon>
        <taxon>Fungi</taxon>
        <taxon>Dikarya</taxon>
        <taxon>Ascomycota</taxon>
        <taxon>Pezizomycotina</taxon>
        <taxon>Sordariomycetes</taxon>
        <taxon>Hypocreomycetidae</taxon>
        <taxon>Hypocreales</taxon>
        <taxon>Hypocreaceae</taxon>
        <taxon>Trichoderma</taxon>
    </lineage>
</organism>
<dbReference type="EMBL" id="KZ679265">
    <property type="protein sequence ID" value="PTB38943.1"/>
    <property type="molecule type" value="Genomic_DNA"/>
</dbReference>
<evidence type="ECO:0000313" key="2">
    <source>
        <dbReference type="EMBL" id="PTB38943.1"/>
    </source>
</evidence>
<dbReference type="AlphaFoldDB" id="A0A2T3Z2B8"/>
<accession>A0A2T3Z2B8</accession>
<gene>
    <name evidence="2" type="ORF">M441DRAFT_49306</name>
</gene>